<name>A0A917T2C5_9ACTN</name>
<sequence>MSEQSTIDVGGDLTVHRLGFGAMRITGDGIWGDPPNRDEAKRVLRRAVELGVNFIDTADSYGPDVSEELIAEALHPYPEDLVIATKGGLVRPGPGAWEADGRPEHLRAALEGSLRKLRLDAIPLYQFHRPDPKVPLEDSIGTLVELKDQGKIRHIGVSNFTEDQLRAAQRLTPVVSLQNRYNLGDRVSESLVDLCEQEQLVFLPWAPIQDLNGNPTVEAVARRHGATPRQIVLAWLLARSPAILPIPGTGTVAHLEANQAAARIELSPEEVAELTKAG</sequence>
<feature type="domain" description="NADP-dependent oxidoreductase" evidence="2">
    <location>
        <begin position="17"/>
        <end position="276"/>
    </location>
</feature>
<dbReference type="Pfam" id="PF00248">
    <property type="entry name" value="Aldo_ket_red"/>
    <property type="match status" value="1"/>
</dbReference>
<dbReference type="GO" id="GO:0016491">
    <property type="term" value="F:oxidoreductase activity"/>
    <property type="evidence" value="ECO:0007669"/>
    <property type="project" value="UniProtKB-KW"/>
</dbReference>
<dbReference type="PROSITE" id="PS00062">
    <property type="entry name" value="ALDOKETO_REDUCTASE_2"/>
    <property type="match status" value="1"/>
</dbReference>
<dbReference type="Gene3D" id="3.20.20.100">
    <property type="entry name" value="NADP-dependent oxidoreductase domain"/>
    <property type="match status" value="1"/>
</dbReference>
<dbReference type="PANTHER" id="PTHR43625">
    <property type="entry name" value="AFLATOXIN B1 ALDEHYDE REDUCTASE"/>
    <property type="match status" value="1"/>
</dbReference>
<dbReference type="SUPFAM" id="SSF51430">
    <property type="entry name" value="NAD(P)-linked oxidoreductase"/>
    <property type="match status" value="1"/>
</dbReference>
<evidence type="ECO:0000259" key="2">
    <source>
        <dbReference type="Pfam" id="PF00248"/>
    </source>
</evidence>
<keyword evidence="1" id="KW-0560">Oxidoreductase</keyword>
<proteinExistence type="predicted"/>
<evidence type="ECO:0000256" key="1">
    <source>
        <dbReference type="ARBA" id="ARBA00023002"/>
    </source>
</evidence>
<organism evidence="3 4">
    <name type="scientific">Dactylosporangium sucinum</name>
    <dbReference type="NCBI Taxonomy" id="1424081"/>
    <lineage>
        <taxon>Bacteria</taxon>
        <taxon>Bacillati</taxon>
        <taxon>Actinomycetota</taxon>
        <taxon>Actinomycetes</taxon>
        <taxon>Micromonosporales</taxon>
        <taxon>Micromonosporaceae</taxon>
        <taxon>Dactylosporangium</taxon>
    </lineage>
</organism>
<comment type="caution">
    <text evidence="3">The sequence shown here is derived from an EMBL/GenBank/DDBJ whole genome shotgun (WGS) entry which is preliminary data.</text>
</comment>
<dbReference type="InterPro" id="IPR050791">
    <property type="entry name" value="Aldo-Keto_reductase"/>
</dbReference>
<keyword evidence="4" id="KW-1185">Reference proteome</keyword>
<dbReference type="CDD" id="cd19088">
    <property type="entry name" value="AKR_AKR13B1"/>
    <property type="match status" value="1"/>
</dbReference>
<dbReference type="AlphaFoldDB" id="A0A917T2C5"/>
<dbReference type="GO" id="GO:0005737">
    <property type="term" value="C:cytoplasm"/>
    <property type="evidence" value="ECO:0007669"/>
    <property type="project" value="TreeGrafter"/>
</dbReference>
<dbReference type="PRINTS" id="PR00069">
    <property type="entry name" value="ALDKETRDTASE"/>
</dbReference>
<dbReference type="PANTHER" id="PTHR43625:SF40">
    <property type="entry name" value="ALDO-KETO REDUCTASE YAKC [NADP(+)]"/>
    <property type="match status" value="1"/>
</dbReference>
<dbReference type="InterPro" id="IPR018170">
    <property type="entry name" value="Aldo/ket_reductase_CS"/>
</dbReference>
<dbReference type="RefSeq" id="WP_190248148.1">
    <property type="nucleotide sequence ID" value="NZ_BMPI01000003.1"/>
</dbReference>
<reference evidence="3" key="2">
    <citation type="submission" date="2020-09" db="EMBL/GenBank/DDBJ databases">
        <authorList>
            <person name="Sun Q."/>
            <person name="Ohkuma M."/>
        </authorList>
    </citation>
    <scope>NUCLEOTIDE SEQUENCE</scope>
    <source>
        <strain evidence="3">JCM 19831</strain>
    </source>
</reference>
<accession>A0A917T2C5</accession>
<gene>
    <name evidence="3" type="ORF">GCM10007977_006290</name>
</gene>
<evidence type="ECO:0000313" key="3">
    <source>
        <dbReference type="EMBL" id="GGM07991.1"/>
    </source>
</evidence>
<dbReference type="InterPro" id="IPR023210">
    <property type="entry name" value="NADP_OxRdtase_dom"/>
</dbReference>
<protein>
    <submittedName>
        <fullName evidence="3">Oxidoreductase</fullName>
    </submittedName>
</protein>
<dbReference type="InterPro" id="IPR036812">
    <property type="entry name" value="NAD(P)_OxRdtase_dom_sf"/>
</dbReference>
<evidence type="ECO:0000313" key="4">
    <source>
        <dbReference type="Proteomes" id="UP000642070"/>
    </source>
</evidence>
<dbReference type="Proteomes" id="UP000642070">
    <property type="component" value="Unassembled WGS sequence"/>
</dbReference>
<reference evidence="3" key="1">
    <citation type="journal article" date="2014" name="Int. J. Syst. Evol. Microbiol.">
        <title>Complete genome sequence of Corynebacterium casei LMG S-19264T (=DSM 44701T), isolated from a smear-ripened cheese.</title>
        <authorList>
            <consortium name="US DOE Joint Genome Institute (JGI-PGF)"/>
            <person name="Walter F."/>
            <person name="Albersmeier A."/>
            <person name="Kalinowski J."/>
            <person name="Ruckert C."/>
        </authorList>
    </citation>
    <scope>NUCLEOTIDE SEQUENCE</scope>
    <source>
        <strain evidence="3">JCM 19831</strain>
    </source>
</reference>
<dbReference type="InterPro" id="IPR020471">
    <property type="entry name" value="AKR"/>
</dbReference>
<dbReference type="EMBL" id="BMPI01000003">
    <property type="protein sequence ID" value="GGM07991.1"/>
    <property type="molecule type" value="Genomic_DNA"/>
</dbReference>